<dbReference type="EMBL" id="JADGMQ010000008">
    <property type="protein sequence ID" value="MBI1621477.1"/>
    <property type="molecule type" value="Genomic_DNA"/>
</dbReference>
<sequence length="116" mass="12770">MADAGAILQRIRALGANVMIDGGRLIVINREKLPEGALDFIRQNGREIAAFVEREGSVEERAAIIEHDGGMARQDADRLARLLFASCPPETNPADWTWFVNKALEIMDAAPRERAA</sequence>
<accession>A0ABS0SDV2</accession>
<evidence type="ECO:0000313" key="2">
    <source>
        <dbReference type="Proteomes" id="UP000601789"/>
    </source>
</evidence>
<gene>
    <name evidence="1" type="ORF">IOD40_12485</name>
</gene>
<evidence type="ECO:0000313" key="1">
    <source>
        <dbReference type="EMBL" id="MBI1621477.1"/>
    </source>
</evidence>
<dbReference type="Proteomes" id="UP000601789">
    <property type="component" value="Unassembled WGS sequence"/>
</dbReference>
<protein>
    <recommendedName>
        <fullName evidence="3">TubC N-terminal docking domain-containing protein</fullName>
    </recommendedName>
</protein>
<keyword evidence="2" id="KW-1185">Reference proteome</keyword>
<reference evidence="1 2" key="1">
    <citation type="submission" date="2020-10" db="EMBL/GenBank/DDBJ databases">
        <title>Aquamicrobium zhengzhouensis sp. nov., a exopolysaccharide producing bacterium isolated from farmland soil.</title>
        <authorList>
            <person name="Wang X."/>
        </authorList>
    </citation>
    <scope>NUCLEOTIDE SEQUENCE [LARGE SCALE GENOMIC DNA]</scope>
    <source>
        <strain evidence="2">cd-1</strain>
    </source>
</reference>
<organism evidence="1 2">
    <name type="scientific">Aquamicrobium zhengzhouense</name>
    <dbReference type="NCBI Taxonomy" id="2781738"/>
    <lineage>
        <taxon>Bacteria</taxon>
        <taxon>Pseudomonadati</taxon>
        <taxon>Pseudomonadota</taxon>
        <taxon>Alphaproteobacteria</taxon>
        <taxon>Hyphomicrobiales</taxon>
        <taxon>Phyllobacteriaceae</taxon>
        <taxon>Aquamicrobium</taxon>
    </lineage>
</organism>
<dbReference type="RefSeq" id="WP_198476878.1">
    <property type="nucleotide sequence ID" value="NZ_JADGMQ010000008.1"/>
</dbReference>
<proteinExistence type="predicted"/>
<evidence type="ECO:0008006" key="3">
    <source>
        <dbReference type="Google" id="ProtNLM"/>
    </source>
</evidence>
<name>A0ABS0SDV2_9HYPH</name>
<comment type="caution">
    <text evidence="1">The sequence shown here is derived from an EMBL/GenBank/DDBJ whole genome shotgun (WGS) entry which is preliminary data.</text>
</comment>